<feature type="compositionally biased region" description="Polar residues" evidence="1">
    <location>
        <begin position="187"/>
        <end position="196"/>
    </location>
</feature>
<feature type="compositionally biased region" description="Basic and acidic residues" evidence="1">
    <location>
        <begin position="199"/>
        <end position="210"/>
    </location>
</feature>
<feature type="region of interest" description="Disordered" evidence="1">
    <location>
        <begin position="1"/>
        <end position="44"/>
    </location>
</feature>
<organism evidence="2 3">
    <name type="scientific">Iris pallida</name>
    <name type="common">Sweet iris</name>
    <dbReference type="NCBI Taxonomy" id="29817"/>
    <lineage>
        <taxon>Eukaryota</taxon>
        <taxon>Viridiplantae</taxon>
        <taxon>Streptophyta</taxon>
        <taxon>Embryophyta</taxon>
        <taxon>Tracheophyta</taxon>
        <taxon>Spermatophyta</taxon>
        <taxon>Magnoliopsida</taxon>
        <taxon>Liliopsida</taxon>
        <taxon>Asparagales</taxon>
        <taxon>Iridaceae</taxon>
        <taxon>Iridoideae</taxon>
        <taxon>Irideae</taxon>
        <taxon>Iris</taxon>
    </lineage>
</organism>
<dbReference type="Proteomes" id="UP001140949">
    <property type="component" value="Unassembled WGS sequence"/>
</dbReference>
<protein>
    <submittedName>
        <fullName evidence="2">U5 small nuclear ribonucleoprotein 40 kDa protein-like</fullName>
    </submittedName>
</protein>
<dbReference type="SUPFAM" id="SSF50978">
    <property type="entry name" value="WD40 repeat-like"/>
    <property type="match status" value="1"/>
</dbReference>
<proteinExistence type="predicted"/>
<accession>A0AAX6GTI9</accession>
<evidence type="ECO:0000256" key="1">
    <source>
        <dbReference type="SAM" id="MobiDB-lite"/>
    </source>
</evidence>
<comment type="caution">
    <text evidence="2">The sequence shown here is derived from an EMBL/GenBank/DDBJ whole genome shotgun (WGS) entry which is preliminary data.</text>
</comment>
<keyword evidence="3" id="KW-1185">Reference proteome</keyword>
<dbReference type="Gene3D" id="2.130.10.10">
    <property type="entry name" value="YVTN repeat-like/Quinoprotein amine dehydrogenase"/>
    <property type="match status" value="2"/>
</dbReference>
<name>A0AAX6GTI9_IRIPA</name>
<feature type="compositionally biased region" description="Low complexity" evidence="1">
    <location>
        <begin position="93"/>
        <end position="108"/>
    </location>
</feature>
<dbReference type="InterPro" id="IPR036322">
    <property type="entry name" value="WD40_repeat_dom_sf"/>
</dbReference>
<dbReference type="PANTHER" id="PTHR47232:SF1">
    <property type="entry name" value="TRANSDUCIN FAMILY PROTEIN _ WD-40 REPEAT FAMILY PROTEIN"/>
    <property type="match status" value="1"/>
</dbReference>
<keyword evidence="2" id="KW-0687">Ribonucleoprotein</keyword>
<dbReference type="AlphaFoldDB" id="A0AAX6GTI9"/>
<evidence type="ECO:0000313" key="2">
    <source>
        <dbReference type="EMBL" id="KAJ6832120.1"/>
    </source>
</evidence>
<sequence>MDSRPLLKVPKLEEECAPDENPGTAPPPPAGDNGDDDDKDAAGQYEALVALIAHRAHEVEHNKQRVAYYKSQVELSEKRLLESQSQLALLLSRRKSANSSPLSSSPVIDPSPSPSPSVNGAASAAASASADAAATSAASAKGDSPSRGRPGGASSRPQIVIPAPMPKIPTTTTTTQSQHQARIRAHPSTTFSTLPKTNHIADERPPKRGNDTPTPPAMPQAKRPRRTIEQREHQELIPSVRKNISPVRLCFQSGTHIFSQHKRKPRCLVLSPVNDQMFATSALDGVVNLWQVQGKGIGASLLSTTDCVSPKQRRWPEDIAWHPDGDSLFAVYTADGGDSQISILNLNLSGEKKVVFLQEKPHLKGIINSILFMPWVDSTFATGGSDHAVILWQEKDDSWKPKALHREQHSSTVMGVAGLQQRKVILSVGADKRIVGYDLLSGRAEFKHRIESKCMSVLTNPSDFNLFMVQTGTPGKQLRLFDIRRRQSEIHAFGWKQAGSESQSALINQAWSPDGLYLSSGSTDPMFHIFDIRYSGSSPSQSVQAHQKRVFKAVWHQSLPLLTSISSDLNIGLHKMMT</sequence>
<dbReference type="PANTHER" id="PTHR47232">
    <property type="entry name" value="TRANSDUCIN FAMILY PROTEIN / WD-40 REPEAT FAMILY PROTEIN"/>
    <property type="match status" value="1"/>
</dbReference>
<dbReference type="InterPro" id="IPR015943">
    <property type="entry name" value="WD40/YVTN_repeat-like_dom_sf"/>
</dbReference>
<feature type="compositionally biased region" description="Basic and acidic residues" evidence="1">
    <location>
        <begin position="1"/>
        <end position="14"/>
    </location>
</feature>
<gene>
    <name evidence="2" type="ORF">M6B38_345655</name>
</gene>
<dbReference type="EMBL" id="JANAVB010016197">
    <property type="protein sequence ID" value="KAJ6832120.1"/>
    <property type="molecule type" value="Genomic_DNA"/>
</dbReference>
<feature type="compositionally biased region" description="Low complexity" evidence="1">
    <location>
        <begin position="116"/>
        <end position="157"/>
    </location>
</feature>
<dbReference type="SMART" id="SM00320">
    <property type="entry name" value="WD40"/>
    <property type="match status" value="6"/>
</dbReference>
<reference evidence="2" key="1">
    <citation type="journal article" date="2023" name="GigaByte">
        <title>Genome assembly of the bearded iris, Iris pallida Lam.</title>
        <authorList>
            <person name="Bruccoleri R.E."/>
            <person name="Oakeley E.J."/>
            <person name="Faust A.M.E."/>
            <person name="Altorfer M."/>
            <person name="Dessus-Babus S."/>
            <person name="Burckhardt D."/>
            <person name="Oertli M."/>
            <person name="Naumann U."/>
            <person name="Petersen F."/>
            <person name="Wong J."/>
        </authorList>
    </citation>
    <scope>NUCLEOTIDE SEQUENCE</scope>
    <source>
        <strain evidence="2">GSM-AAB239-AS_SAM_17_03QT</strain>
    </source>
</reference>
<evidence type="ECO:0000313" key="3">
    <source>
        <dbReference type="Proteomes" id="UP001140949"/>
    </source>
</evidence>
<dbReference type="InterPro" id="IPR001680">
    <property type="entry name" value="WD40_rpt"/>
</dbReference>
<reference evidence="2" key="2">
    <citation type="submission" date="2023-04" db="EMBL/GenBank/DDBJ databases">
        <authorList>
            <person name="Bruccoleri R.E."/>
            <person name="Oakeley E.J."/>
            <person name="Faust A.-M."/>
            <person name="Dessus-Babus S."/>
            <person name="Altorfer M."/>
            <person name="Burckhardt D."/>
            <person name="Oertli M."/>
            <person name="Naumann U."/>
            <person name="Petersen F."/>
            <person name="Wong J."/>
        </authorList>
    </citation>
    <scope>NUCLEOTIDE SEQUENCE</scope>
    <source>
        <strain evidence="2">GSM-AAB239-AS_SAM_17_03QT</strain>
        <tissue evidence="2">Leaf</tissue>
    </source>
</reference>
<feature type="region of interest" description="Disordered" evidence="1">
    <location>
        <begin position="93"/>
        <end position="228"/>
    </location>
</feature>
<dbReference type="GO" id="GO:1990904">
    <property type="term" value="C:ribonucleoprotein complex"/>
    <property type="evidence" value="ECO:0007669"/>
    <property type="project" value="UniProtKB-KW"/>
</dbReference>